<dbReference type="InterPro" id="IPR045761">
    <property type="entry name" value="ODP_dom"/>
</dbReference>
<dbReference type="eggNOG" id="COG0426">
    <property type="taxonomic scope" value="Bacteria"/>
</dbReference>
<gene>
    <name evidence="5" type="ORF">Cabys_3979</name>
    <name evidence="6" type="ORF">Calab_1149</name>
</gene>
<keyword evidence="1 3" id="KW-0597">Phosphoprotein</keyword>
<evidence type="ECO:0000313" key="6">
    <source>
        <dbReference type="EMBL" id="EHO40777.1"/>
    </source>
</evidence>
<dbReference type="GO" id="GO:0000160">
    <property type="term" value="P:phosphorelay signal transduction system"/>
    <property type="evidence" value="ECO:0007669"/>
    <property type="project" value="UniProtKB-KW"/>
</dbReference>
<dbReference type="PANTHER" id="PTHR44591:SF14">
    <property type="entry name" value="PROTEIN PILG"/>
    <property type="match status" value="1"/>
</dbReference>
<dbReference type="Proteomes" id="UP000183868">
    <property type="component" value="Chromosome"/>
</dbReference>
<dbReference type="InterPro" id="IPR001789">
    <property type="entry name" value="Sig_transdc_resp-reg_receiver"/>
</dbReference>
<protein>
    <submittedName>
        <fullName evidence="6">Response regulator receiver protein</fullName>
    </submittedName>
</protein>
<dbReference type="Gene3D" id="3.40.50.2300">
    <property type="match status" value="1"/>
</dbReference>
<dbReference type="HOGENOM" id="CLU_460561_0_0_0"/>
<evidence type="ECO:0000256" key="1">
    <source>
        <dbReference type="ARBA" id="ARBA00022553"/>
    </source>
</evidence>
<dbReference type="InterPro" id="IPR011006">
    <property type="entry name" value="CheY-like_superfamily"/>
</dbReference>
<organism evidence="6 7">
    <name type="scientific">Caldithrix abyssi DSM 13497</name>
    <dbReference type="NCBI Taxonomy" id="880073"/>
    <lineage>
        <taxon>Bacteria</taxon>
        <taxon>Pseudomonadati</taxon>
        <taxon>Calditrichota</taxon>
        <taxon>Calditrichia</taxon>
        <taxon>Calditrichales</taxon>
        <taxon>Calditrichaceae</taxon>
        <taxon>Caldithrix</taxon>
    </lineage>
</organism>
<dbReference type="PROSITE" id="PS50110">
    <property type="entry name" value="RESPONSE_REGULATORY"/>
    <property type="match status" value="1"/>
</dbReference>
<feature type="domain" description="Response regulatory" evidence="4">
    <location>
        <begin position="6"/>
        <end position="121"/>
    </location>
</feature>
<accession>H1XX40</accession>
<dbReference type="PaxDb" id="880073-Calab_1149"/>
<dbReference type="SUPFAM" id="SSF52172">
    <property type="entry name" value="CheY-like"/>
    <property type="match status" value="1"/>
</dbReference>
<dbReference type="RefSeq" id="WP_006927811.1">
    <property type="nucleotide sequence ID" value="NZ_CM001402.1"/>
</dbReference>
<evidence type="ECO:0000313" key="8">
    <source>
        <dbReference type="Proteomes" id="UP000183868"/>
    </source>
</evidence>
<dbReference type="Pfam" id="PF00072">
    <property type="entry name" value="Response_reg"/>
    <property type="match status" value="1"/>
</dbReference>
<dbReference type="Pfam" id="PF19583">
    <property type="entry name" value="ODP"/>
    <property type="match status" value="1"/>
</dbReference>
<evidence type="ECO:0000259" key="4">
    <source>
        <dbReference type="PROSITE" id="PS50110"/>
    </source>
</evidence>
<evidence type="ECO:0000313" key="7">
    <source>
        <dbReference type="Proteomes" id="UP000004671"/>
    </source>
</evidence>
<evidence type="ECO:0000313" key="5">
    <source>
        <dbReference type="EMBL" id="APF20724.1"/>
    </source>
</evidence>
<dbReference type="AlphaFoldDB" id="H1XX40"/>
<dbReference type="Gene3D" id="3.60.15.10">
    <property type="entry name" value="Ribonuclease Z/Hydroxyacylglutathione hydrolase-like"/>
    <property type="match status" value="1"/>
</dbReference>
<dbReference type="SMART" id="SM00448">
    <property type="entry name" value="REC"/>
    <property type="match status" value="1"/>
</dbReference>
<evidence type="ECO:0000256" key="3">
    <source>
        <dbReference type="PROSITE-ProRule" id="PRU00169"/>
    </source>
</evidence>
<reference evidence="5 8" key="2">
    <citation type="submission" date="2016-11" db="EMBL/GenBank/DDBJ databases">
        <title>Genomic analysis of Caldithrix abyssi and proposal of a novel bacterial phylum Caldithrichaeota.</title>
        <authorList>
            <person name="Kublanov I."/>
            <person name="Sigalova O."/>
            <person name="Gavrilov S."/>
            <person name="Lebedinsky A."/>
            <person name="Ivanova N."/>
            <person name="Daum C."/>
            <person name="Reddy T."/>
            <person name="Klenk H.P."/>
            <person name="Goker M."/>
            <person name="Reva O."/>
            <person name="Miroshnichenko M."/>
            <person name="Kyprides N."/>
            <person name="Woyke T."/>
            <person name="Gelfand M."/>
        </authorList>
    </citation>
    <scope>NUCLEOTIDE SEQUENCE [LARGE SCALE GENOMIC DNA]</scope>
    <source>
        <strain evidence="5 8">LF13</strain>
    </source>
</reference>
<dbReference type="Proteomes" id="UP000004671">
    <property type="component" value="Chromosome"/>
</dbReference>
<dbReference type="EMBL" id="CP018099">
    <property type="protein sequence ID" value="APF20724.1"/>
    <property type="molecule type" value="Genomic_DNA"/>
</dbReference>
<dbReference type="InterPro" id="IPR036866">
    <property type="entry name" value="RibonucZ/Hydroxyglut_hydro"/>
</dbReference>
<dbReference type="InParanoid" id="H1XX40"/>
<keyword evidence="2" id="KW-0902">Two-component regulatory system</keyword>
<keyword evidence="7" id="KW-1185">Reference proteome</keyword>
<dbReference type="eggNOG" id="COG2197">
    <property type="taxonomic scope" value="Bacteria"/>
</dbReference>
<dbReference type="STRING" id="880073.Cabys_3979"/>
<proteinExistence type="predicted"/>
<sequence>MANRRTVLIVDDEESILQSLQRIFELSGDFEVITAQNVEEAWKAISNTLPDLIISDIAMPEVDGIEFCKMIRNNEITRNLPFIFLTAKSERLLEGIKAGGDDFILKPFNLDEVMAKIEAIFRRIKNTRELVVQLKGTLEDYSLDDILQLCHEKSITGAIILYNQGEMGKIMVEKGEIKDIFYSDFSPTRALDNLRMWNSGLFVIRPIDIGLKPELIKRKTPKPSSPKLNELIPVVEETLWWVGHRDIDQHLQVNSFIRVFDSGEKKINFQFYAGSDIYFDQHKEKIVSLLGSLSHVHVLALTSSSPELTLNFQKIQEANKKLIYLTSRQILAYLKPLGINPRYVKPTDRLKNDILKLATDHSLQIIKVPFSPELESFMIYDLQTRILFSGILFSSFIDVAQASRLYALEEDWDVVRKFHQANIPTGNVLKYAIDQVKKLTPAPLIIAPQFGLIWRGLTVSQFLERIYYLETGADLMVNQNSFSQVNKIIEACNQLIVHVQQLFPFSWIEGKMRQDPFLMARCELGNEKISKIFGNPEQFFERFLANLMRGEDDHIAGQIQIFANKIAREHELVDVLQESNSNNGMNEFFRNV</sequence>
<dbReference type="InterPro" id="IPR050595">
    <property type="entry name" value="Bact_response_regulator"/>
</dbReference>
<feature type="modified residue" description="4-aspartylphosphate" evidence="3">
    <location>
        <position position="56"/>
    </location>
</feature>
<dbReference type="KEGG" id="caby:Cabys_3979"/>
<dbReference type="OrthoDB" id="9768433at2"/>
<evidence type="ECO:0000256" key="2">
    <source>
        <dbReference type="ARBA" id="ARBA00023012"/>
    </source>
</evidence>
<name>H1XX40_CALAY</name>
<dbReference type="PANTHER" id="PTHR44591">
    <property type="entry name" value="STRESS RESPONSE REGULATOR PROTEIN 1"/>
    <property type="match status" value="1"/>
</dbReference>
<reference evidence="6 7" key="1">
    <citation type="submission" date="2011-09" db="EMBL/GenBank/DDBJ databases">
        <title>The permanent draft genome of Caldithrix abyssi DSM 13497.</title>
        <authorList>
            <consortium name="US DOE Joint Genome Institute (JGI-PGF)"/>
            <person name="Lucas S."/>
            <person name="Han J."/>
            <person name="Lapidus A."/>
            <person name="Bruce D."/>
            <person name="Goodwin L."/>
            <person name="Pitluck S."/>
            <person name="Peters L."/>
            <person name="Kyrpides N."/>
            <person name="Mavromatis K."/>
            <person name="Ivanova N."/>
            <person name="Mikhailova N."/>
            <person name="Chertkov O."/>
            <person name="Detter J.C."/>
            <person name="Tapia R."/>
            <person name="Han C."/>
            <person name="Land M."/>
            <person name="Hauser L."/>
            <person name="Markowitz V."/>
            <person name="Cheng J.-F."/>
            <person name="Hugenholtz P."/>
            <person name="Woyke T."/>
            <person name="Wu D."/>
            <person name="Spring S."/>
            <person name="Brambilla E."/>
            <person name="Klenk H.-P."/>
            <person name="Eisen J.A."/>
        </authorList>
    </citation>
    <scope>NUCLEOTIDE SEQUENCE [LARGE SCALE GENOMIC DNA]</scope>
    <source>
        <strain evidence="6 7">DSM 13497</strain>
    </source>
</reference>
<dbReference type="EMBL" id="CM001402">
    <property type="protein sequence ID" value="EHO40777.1"/>
    <property type="molecule type" value="Genomic_DNA"/>
</dbReference>